<name>A0A127V9S3_9SPHI</name>
<dbReference type="RefSeq" id="WP_068397548.1">
    <property type="nucleotide sequence ID" value="NZ_CP014504.1"/>
</dbReference>
<evidence type="ECO:0000313" key="1">
    <source>
        <dbReference type="EMBL" id="AMP98015.1"/>
    </source>
</evidence>
<accession>A0A127V9S3</accession>
<reference evidence="1 2" key="1">
    <citation type="submission" date="2016-03" db="EMBL/GenBank/DDBJ databases">
        <title>Complete genome sequence of Pedobacter cryoconitis PAMC 27485.</title>
        <authorList>
            <person name="Lee J."/>
            <person name="Kim O.-S."/>
        </authorList>
    </citation>
    <scope>NUCLEOTIDE SEQUENCE [LARGE SCALE GENOMIC DNA]</scope>
    <source>
        <strain evidence="1 2">PAMC 27485</strain>
    </source>
</reference>
<dbReference type="PATRIC" id="fig|188932.3.peg.1123"/>
<dbReference type="EMBL" id="CP014504">
    <property type="protein sequence ID" value="AMP98015.1"/>
    <property type="molecule type" value="Genomic_DNA"/>
</dbReference>
<sequence length="280" mass="32554">MYLKKGLHIFSDLDTIAEQLSINNGTMPATIETGLNYHEESYIPKREWRKLELAEQRILIADHRNTDFRRSIYIGEIPENLKESLLSLGLQECTQLDQIYPKMKEDEEKVKAINTELDTFLHPFSSAKNYKFHRITRAMPNRETITCLYMEEKFIYIGLHIDQSKHFTPHTAHKSGNRISINLSKETRHLAFTNLSLIQAFNMVKQKTGLAGKEINPDNIAHLFFKHYPDYPVIRIAQKPYQYYIAPTDNFFHDATTLGNKEIDITIVYTGVFDRAGINN</sequence>
<dbReference type="AlphaFoldDB" id="A0A127V9S3"/>
<protein>
    <submittedName>
        <fullName evidence="1">Uncharacterized protein</fullName>
    </submittedName>
</protein>
<dbReference type="KEGG" id="pcm:AY601_1087"/>
<organism evidence="1 2">
    <name type="scientific">Pedobacter cryoconitis</name>
    <dbReference type="NCBI Taxonomy" id="188932"/>
    <lineage>
        <taxon>Bacteria</taxon>
        <taxon>Pseudomonadati</taxon>
        <taxon>Bacteroidota</taxon>
        <taxon>Sphingobacteriia</taxon>
        <taxon>Sphingobacteriales</taxon>
        <taxon>Sphingobacteriaceae</taxon>
        <taxon>Pedobacter</taxon>
    </lineage>
</organism>
<evidence type="ECO:0000313" key="2">
    <source>
        <dbReference type="Proteomes" id="UP000071561"/>
    </source>
</evidence>
<proteinExistence type="predicted"/>
<dbReference type="OrthoDB" id="4312010at2"/>
<gene>
    <name evidence="1" type="ORF">AY601_1087</name>
</gene>
<keyword evidence="2" id="KW-1185">Reference proteome</keyword>
<dbReference type="Proteomes" id="UP000071561">
    <property type="component" value="Chromosome"/>
</dbReference>